<sequence length="37" mass="4139">MLWAAAFDQWHGVSSWAGSMNGVCVSRFAITFALWHP</sequence>
<dbReference type="EMBL" id="LECT01000054">
    <property type="protein sequence ID" value="KLU01404.1"/>
    <property type="molecule type" value="Genomic_DNA"/>
</dbReference>
<comment type="caution">
    <text evidence="1">The sequence shown here is derived from an EMBL/GenBank/DDBJ whole genome shotgun (WGS) entry which is preliminary data.</text>
</comment>
<gene>
    <name evidence="1" type="ORF">RISK_006560</name>
</gene>
<accession>A0A0J1E7G9</accession>
<proteinExistence type="predicted"/>
<dbReference type="AlphaFoldDB" id="A0A0J1E7G9"/>
<dbReference type="Proteomes" id="UP000036367">
    <property type="component" value="Unassembled WGS sequence"/>
</dbReference>
<organism evidence="1 2">
    <name type="scientific">Rhodopirellula islandica</name>
    <dbReference type="NCBI Taxonomy" id="595434"/>
    <lineage>
        <taxon>Bacteria</taxon>
        <taxon>Pseudomonadati</taxon>
        <taxon>Planctomycetota</taxon>
        <taxon>Planctomycetia</taxon>
        <taxon>Pirellulales</taxon>
        <taxon>Pirellulaceae</taxon>
        <taxon>Rhodopirellula</taxon>
    </lineage>
</organism>
<evidence type="ECO:0000313" key="1">
    <source>
        <dbReference type="EMBL" id="KLU01404.1"/>
    </source>
</evidence>
<dbReference type="PATRIC" id="fig|595434.4.peg.6241"/>
<reference evidence="1" key="1">
    <citation type="submission" date="2015-05" db="EMBL/GenBank/DDBJ databases">
        <title>Permanent draft genome of Rhodopirellula islandicus K833.</title>
        <authorList>
            <person name="Kizina J."/>
            <person name="Richter M."/>
            <person name="Glockner F.O."/>
            <person name="Harder J."/>
        </authorList>
    </citation>
    <scope>NUCLEOTIDE SEQUENCE [LARGE SCALE GENOMIC DNA]</scope>
    <source>
        <strain evidence="1">K833</strain>
    </source>
</reference>
<name>A0A0J1E7G9_RHOIS</name>
<protein>
    <submittedName>
        <fullName evidence="1">Uncharacterized protein</fullName>
    </submittedName>
</protein>
<keyword evidence="2" id="KW-1185">Reference proteome</keyword>
<evidence type="ECO:0000313" key="2">
    <source>
        <dbReference type="Proteomes" id="UP000036367"/>
    </source>
</evidence>